<keyword evidence="2" id="KW-1133">Transmembrane helix</keyword>
<comment type="caution">
    <text evidence="3">The sequence shown here is derived from an EMBL/GenBank/DDBJ whole genome shotgun (WGS) entry which is preliminary data.</text>
</comment>
<dbReference type="EMBL" id="JACXVP010000008">
    <property type="protein sequence ID" value="KAG5592078.1"/>
    <property type="molecule type" value="Genomic_DNA"/>
</dbReference>
<feature type="compositionally biased region" description="Polar residues" evidence="1">
    <location>
        <begin position="142"/>
        <end position="157"/>
    </location>
</feature>
<organism evidence="3 4">
    <name type="scientific">Solanum commersonii</name>
    <name type="common">Commerson's wild potato</name>
    <name type="synonym">Commerson's nightshade</name>
    <dbReference type="NCBI Taxonomy" id="4109"/>
    <lineage>
        <taxon>Eukaryota</taxon>
        <taxon>Viridiplantae</taxon>
        <taxon>Streptophyta</taxon>
        <taxon>Embryophyta</taxon>
        <taxon>Tracheophyta</taxon>
        <taxon>Spermatophyta</taxon>
        <taxon>Magnoliopsida</taxon>
        <taxon>eudicotyledons</taxon>
        <taxon>Gunneridae</taxon>
        <taxon>Pentapetalae</taxon>
        <taxon>asterids</taxon>
        <taxon>lamiids</taxon>
        <taxon>Solanales</taxon>
        <taxon>Solanaceae</taxon>
        <taxon>Solanoideae</taxon>
        <taxon>Solaneae</taxon>
        <taxon>Solanum</taxon>
    </lineage>
</organism>
<keyword evidence="2" id="KW-0472">Membrane</keyword>
<accession>A0A9J5XZ11</accession>
<evidence type="ECO:0000313" key="4">
    <source>
        <dbReference type="Proteomes" id="UP000824120"/>
    </source>
</evidence>
<proteinExistence type="predicted"/>
<feature type="transmembrane region" description="Helical" evidence="2">
    <location>
        <begin position="21"/>
        <end position="38"/>
    </location>
</feature>
<dbReference type="Proteomes" id="UP000824120">
    <property type="component" value="Chromosome 8"/>
</dbReference>
<feature type="region of interest" description="Disordered" evidence="1">
    <location>
        <begin position="138"/>
        <end position="161"/>
    </location>
</feature>
<gene>
    <name evidence="3" type="ORF">H5410_042592</name>
</gene>
<evidence type="ECO:0000313" key="3">
    <source>
        <dbReference type="EMBL" id="KAG5592078.1"/>
    </source>
</evidence>
<dbReference type="AlphaFoldDB" id="A0A9J5XZ11"/>
<reference evidence="3 4" key="1">
    <citation type="submission" date="2020-09" db="EMBL/GenBank/DDBJ databases">
        <title>De no assembly of potato wild relative species, Solanum commersonii.</title>
        <authorList>
            <person name="Cho K."/>
        </authorList>
    </citation>
    <scope>NUCLEOTIDE SEQUENCE [LARGE SCALE GENOMIC DNA]</scope>
    <source>
        <strain evidence="3">LZ3.2</strain>
        <tissue evidence="3">Leaf</tissue>
    </source>
</reference>
<evidence type="ECO:0000256" key="2">
    <source>
        <dbReference type="SAM" id="Phobius"/>
    </source>
</evidence>
<evidence type="ECO:0000256" key="1">
    <source>
        <dbReference type="SAM" id="MobiDB-lite"/>
    </source>
</evidence>
<dbReference type="OrthoDB" id="1303650at2759"/>
<keyword evidence="2" id="KW-0812">Transmembrane</keyword>
<name>A0A9J5XZ11_SOLCO</name>
<sequence length="206" mass="23467">MKKINLKKQSEVYKERGNASYALYGFSWAFLVWIYEAFPHLGKYAKKSLDSPLSIPRLLRWHTTKRDNVVEGDPFKYKGRSTNVVHPYLILTVREIKQNYMATLKPYTDEVKDTIIDALKANLKGVIVLTSSIENVEDGYSSDHNPNQPCENFVPNTSKDESLCERNEEEEKLEEEGLATDVAEVEKEIDVMGTVMELNGEVGGDE</sequence>
<protein>
    <submittedName>
        <fullName evidence="3">Uncharacterized protein</fullName>
    </submittedName>
</protein>
<keyword evidence="4" id="KW-1185">Reference proteome</keyword>